<evidence type="ECO:0000256" key="3">
    <source>
        <dbReference type="ARBA" id="ARBA00022840"/>
    </source>
</evidence>
<dbReference type="InterPro" id="IPR017871">
    <property type="entry name" value="ABC_transporter-like_CS"/>
</dbReference>
<dbReference type="GO" id="GO:0016887">
    <property type="term" value="F:ATP hydrolysis activity"/>
    <property type="evidence" value="ECO:0007669"/>
    <property type="project" value="InterPro"/>
</dbReference>
<accession>A0A380JZU0</accession>
<organism evidence="5 6">
    <name type="scientific">Streptococcus dysgalactiae subsp. dysgalactiae</name>
    <dbReference type="NCBI Taxonomy" id="99822"/>
    <lineage>
        <taxon>Bacteria</taxon>
        <taxon>Bacillati</taxon>
        <taxon>Bacillota</taxon>
        <taxon>Bacilli</taxon>
        <taxon>Lactobacillales</taxon>
        <taxon>Streptococcaceae</taxon>
        <taxon>Streptococcus</taxon>
    </lineage>
</organism>
<dbReference type="PANTHER" id="PTHR42711">
    <property type="entry name" value="ABC TRANSPORTER ATP-BINDING PROTEIN"/>
    <property type="match status" value="1"/>
</dbReference>
<evidence type="ECO:0000256" key="1">
    <source>
        <dbReference type="ARBA" id="ARBA00022448"/>
    </source>
</evidence>
<dbReference type="PROSITE" id="PS00211">
    <property type="entry name" value="ABC_TRANSPORTER_1"/>
    <property type="match status" value="1"/>
</dbReference>
<evidence type="ECO:0000256" key="2">
    <source>
        <dbReference type="ARBA" id="ARBA00022741"/>
    </source>
</evidence>
<gene>
    <name evidence="5" type="primary">drrA</name>
    <name evidence="5" type="ORF">NCTC4670_01806</name>
</gene>
<dbReference type="InterPro" id="IPR003439">
    <property type="entry name" value="ABC_transporter-like_ATP-bd"/>
</dbReference>
<dbReference type="SMART" id="SM00382">
    <property type="entry name" value="AAA"/>
    <property type="match status" value="1"/>
</dbReference>
<sequence>MAMIEVSHLHKQFTKTIKEPGLKGVMKSFVNPQKEVFEAVKDLSFEVPKGQILGFIGANGAGKSTTIKMLTGILKPTSGYCRINGKIPQDNRQGYVKDIGVVFGQRTQLWWDLALQETYAVLKEIYDVPEKDFRKRMDFLNEVLELNEFIKDPVRTLSLGQRMRADIAASLLHNPKVLFLDEPTIGLDVSVKDNIRRAITQINQEEETTILLTTHDLSDIEQLCDRIIMIDKGQEIFDGTVTQLKQTFGKMKSLSFELEAGQEEVVSQFLGLPDITVERHELTLEIQYDSSRYQTADVIQRTMADFVVRDLKMTDADIEDIIRRFYRKEL</sequence>
<dbReference type="PANTHER" id="PTHR42711:SF1">
    <property type="entry name" value="ABC-TRANSPORT PROTEIN, ATP-BINDING COMPONENT"/>
    <property type="match status" value="1"/>
</dbReference>
<dbReference type="SUPFAM" id="SSF52540">
    <property type="entry name" value="P-loop containing nucleoside triphosphate hydrolases"/>
    <property type="match status" value="1"/>
</dbReference>
<dbReference type="AlphaFoldDB" id="A0A380JZU0"/>
<dbReference type="InterPro" id="IPR003593">
    <property type="entry name" value="AAA+_ATPase"/>
</dbReference>
<dbReference type="Gene3D" id="3.40.50.300">
    <property type="entry name" value="P-loop containing nucleotide triphosphate hydrolases"/>
    <property type="match status" value="1"/>
</dbReference>
<dbReference type="InterPro" id="IPR027417">
    <property type="entry name" value="P-loop_NTPase"/>
</dbReference>
<keyword evidence="3 5" id="KW-0067">ATP-binding</keyword>
<keyword evidence="2" id="KW-0547">Nucleotide-binding</keyword>
<dbReference type="Proteomes" id="UP000254797">
    <property type="component" value="Unassembled WGS sequence"/>
</dbReference>
<keyword evidence="5" id="KW-0378">Hydrolase</keyword>
<dbReference type="PROSITE" id="PS50893">
    <property type="entry name" value="ABC_TRANSPORTER_2"/>
    <property type="match status" value="1"/>
</dbReference>
<evidence type="ECO:0000259" key="4">
    <source>
        <dbReference type="PROSITE" id="PS50893"/>
    </source>
</evidence>
<protein>
    <submittedName>
        <fullName evidence="5">Antibiotic transport system ATP-binding protein</fullName>
        <ecNumber evidence="5">3.6.3.-</ecNumber>
        <ecNumber evidence="5">3.6.3.40</ecNumber>
    </submittedName>
</protein>
<keyword evidence="1" id="KW-0813">Transport</keyword>
<evidence type="ECO:0000313" key="5">
    <source>
        <dbReference type="EMBL" id="SUN51058.1"/>
    </source>
</evidence>
<reference evidence="5 6" key="1">
    <citation type="submission" date="2018-06" db="EMBL/GenBank/DDBJ databases">
        <authorList>
            <consortium name="Pathogen Informatics"/>
            <person name="Doyle S."/>
        </authorList>
    </citation>
    <scope>NUCLEOTIDE SEQUENCE [LARGE SCALE GENOMIC DNA]</scope>
    <source>
        <strain evidence="5 6">NCTC4670</strain>
    </source>
</reference>
<dbReference type="Pfam" id="PF00005">
    <property type="entry name" value="ABC_tran"/>
    <property type="match status" value="1"/>
</dbReference>
<evidence type="ECO:0000313" key="6">
    <source>
        <dbReference type="Proteomes" id="UP000254797"/>
    </source>
</evidence>
<dbReference type="EC" id="3.6.3.-" evidence="5"/>
<dbReference type="RefSeq" id="WP_115246557.1">
    <property type="nucleotide sequence ID" value="NZ_LR134094.1"/>
</dbReference>
<feature type="domain" description="ABC transporter" evidence="4">
    <location>
        <begin position="20"/>
        <end position="257"/>
    </location>
</feature>
<proteinExistence type="predicted"/>
<dbReference type="EMBL" id="UHFG01000004">
    <property type="protein sequence ID" value="SUN51058.1"/>
    <property type="molecule type" value="Genomic_DNA"/>
</dbReference>
<dbReference type="GO" id="GO:0005524">
    <property type="term" value="F:ATP binding"/>
    <property type="evidence" value="ECO:0007669"/>
    <property type="project" value="UniProtKB-KW"/>
</dbReference>
<name>A0A380JZU0_STRDY</name>
<dbReference type="InterPro" id="IPR050763">
    <property type="entry name" value="ABC_transporter_ATP-binding"/>
</dbReference>
<dbReference type="EC" id="3.6.3.40" evidence="5"/>